<dbReference type="NCBIfam" id="NF038065">
    <property type="entry name" value="Pr6Pr"/>
    <property type="match status" value="1"/>
</dbReference>
<dbReference type="OrthoDB" id="9809977at2"/>
<feature type="transmembrane region" description="Helical" evidence="1">
    <location>
        <begin position="84"/>
        <end position="105"/>
    </location>
</feature>
<dbReference type="KEGG" id="mrub:DEO27_014325"/>
<protein>
    <recommendedName>
        <fullName evidence="4">Integral membrane protein</fullName>
    </recommendedName>
</protein>
<gene>
    <name evidence="2" type="ORF">DEO27_014325</name>
</gene>
<accession>A0A5C1HZ19</accession>
<evidence type="ECO:0000313" key="2">
    <source>
        <dbReference type="EMBL" id="QEM11147.1"/>
    </source>
</evidence>
<feature type="transmembrane region" description="Helical" evidence="1">
    <location>
        <begin position="125"/>
        <end position="141"/>
    </location>
</feature>
<evidence type="ECO:0000256" key="1">
    <source>
        <dbReference type="SAM" id="Phobius"/>
    </source>
</evidence>
<keyword evidence="1" id="KW-0812">Transmembrane</keyword>
<feature type="transmembrane region" description="Helical" evidence="1">
    <location>
        <begin position="54"/>
        <end position="77"/>
    </location>
</feature>
<dbReference type="EMBL" id="CP043450">
    <property type="protein sequence ID" value="QEM11147.1"/>
    <property type="molecule type" value="Genomic_DNA"/>
</dbReference>
<dbReference type="InterPro" id="IPR049713">
    <property type="entry name" value="Pr6Pr-like"/>
</dbReference>
<feature type="transmembrane region" description="Helical" evidence="1">
    <location>
        <begin position="153"/>
        <end position="172"/>
    </location>
</feature>
<evidence type="ECO:0000313" key="3">
    <source>
        <dbReference type="Proteomes" id="UP000251402"/>
    </source>
</evidence>
<proteinExistence type="predicted"/>
<keyword evidence="1" id="KW-1133">Transmembrane helix</keyword>
<feature type="transmembrane region" description="Helical" evidence="1">
    <location>
        <begin position="20"/>
        <end position="42"/>
    </location>
</feature>
<organism evidence="2 3">
    <name type="scientific">Mucilaginibacter rubeus</name>
    <dbReference type="NCBI Taxonomy" id="2027860"/>
    <lineage>
        <taxon>Bacteria</taxon>
        <taxon>Pseudomonadati</taxon>
        <taxon>Bacteroidota</taxon>
        <taxon>Sphingobacteriia</taxon>
        <taxon>Sphingobacteriales</taxon>
        <taxon>Sphingobacteriaceae</taxon>
        <taxon>Mucilaginibacter</taxon>
    </lineage>
</organism>
<keyword evidence="3" id="KW-1185">Reference proteome</keyword>
<reference evidence="2" key="1">
    <citation type="submission" date="2019-08" db="EMBL/GenBank/DDBJ databases">
        <title>Comparative genome analysis confer to the adaptation heavy metal polluted environment.</title>
        <authorList>
            <person name="Li Y."/>
        </authorList>
    </citation>
    <scope>NUCLEOTIDE SEQUENCE [LARGE SCALE GENOMIC DNA]</scope>
    <source>
        <strain evidence="2">P1</strain>
    </source>
</reference>
<dbReference type="RefSeq" id="WP_146750069.1">
    <property type="nucleotide sequence ID" value="NZ_CP043450.1"/>
</dbReference>
<name>A0A5C1HZ19_9SPHI</name>
<keyword evidence="1" id="KW-0472">Membrane</keyword>
<feature type="transmembrane region" description="Helical" evidence="1">
    <location>
        <begin position="192"/>
        <end position="212"/>
    </location>
</feature>
<evidence type="ECO:0008006" key="4">
    <source>
        <dbReference type="Google" id="ProtNLM"/>
    </source>
</evidence>
<dbReference type="AlphaFoldDB" id="A0A5C1HZ19"/>
<sequence length="221" mass="25431">MEQDKLYNNYTVTGGKWLHIATVSVLWFALILQIGIAIPNYLQTGRTLAGTLMQLFSFFTILTNLLAALSMTALFNINSRLGKYFFQPHVFSAIALYITIVGLVYNLVLRNLWHPTGLSKLADELLHSVNPVLFVIYWLAYMPKANLKWTQALSWLWFPLIYSVYIFIRGSISHLYPYPFLDVDKLGIPQVAINSLFMLIAFLLVGFLFVWINRIMVKRKS</sequence>
<dbReference type="Proteomes" id="UP000251402">
    <property type="component" value="Chromosome"/>
</dbReference>